<organism evidence="2 3">
    <name type="scientific">Ferrithrix thermotolerans DSM 19514</name>
    <dbReference type="NCBI Taxonomy" id="1121881"/>
    <lineage>
        <taxon>Bacteria</taxon>
        <taxon>Bacillati</taxon>
        <taxon>Actinomycetota</taxon>
        <taxon>Acidimicrobiia</taxon>
        <taxon>Acidimicrobiales</taxon>
        <taxon>Acidimicrobiaceae</taxon>
        <taxon>Ferrithrix</taxon>
    </lineage>
</organism>
<evidence type="ECO:0000313" key="3">
    <source>
        <dbReference type="Proteomes" id="UP000184295"/>
    </source>
</evidence>
<evidence type="ECO:0000313" key="2">
    <source>
        <dbReference type="EMBL" id="SHE99875.1"/>
    </source>
</evidence>
<dbReference type="InterPro" id="IPR025668">
    <property type="entry name" value="Tnp_DDE_dom"/>
</dbReference>
<accession>A0A1M4Y2E6</accession>
<dbReference type="Proteomes" id="UP000184295">
    <property type="component" value="Unassembled WGS sequence"/>
</dbReference>
<gene>
    <name evidence="2" type="ORF">SAMN02745225_02213</name>
</gene>
<proteinExistence type="predicted"/>
<protein>
    <submittedName>
        <fullName evidence="2">Transposase DDE domain-containing protein</fullName>
    </submittedName>
</protein>
<dbReference type="AlphaFoldDB" id="A0A1M4Y2E6"/>
<dbReference type="Pfam" id="PF13751">
    <property type="entry name" value="DDE_Tnp_1_6"/>
    <property type="match status" value="1"/>
</dbReference>
<name>A0A1M4Y2E6_9ACTN</name>
<keyword evidence="3" id="KW-1185">Reference proteome</keyword>
<dbReference type="EMBL" id="FQUL01000052">
    <property type="protein sequence ID" value="SHE99875.1"/>
    <property type="molecule type" value="Genomic_DNA"/>
</dbReference>
<reference evidence="3" key="1">
    <citation type="submission" date="2016-11" db="EMBL/GenBank/DDBJ databases">
        <authorList>
            <person name="Varghese N."/>
            <person name="Submissions S."/>
        </authorList>
    </citation>
    <scope>NUCLEOTIDE SEQUENCE [LARGE SCALE GENOMIC DNA]</scope>
    <source>
        <strain evidence="3">DSM 19514</strain>
    </source>
</reference>
<feature type="domain" description="Transposase DDE" evidence="1">
    <location>
        <begin position="18"/>
        <end position="129"/>
    </location>
</feature>
<feature type="non-terminal residue" evidence="2">
    <location>
        <position position="1"/>
    </location>
</feature>
<sequence>IDDFIVNEATAETPAHVTCPAKHTVTISAKGRASFTKYSNTCPLKDLCTRSKRGRVMTFVPNHSYARAQRANFANEEIKASYKATRPSVERIHAQMKRKLNGSKLRYRGVDKNTMHYLLLGTLWNLKVLLRNNLTLQEGGWVLAN</sequence>
<dbReference type="RefSeq" id="WP_178138814.1">
    <property type="nucleotide sequence ID" value="NZ_FQUL01000052.1"/>
</dbReference>
<evidence type="ECO:0000259" key="1">
    <source>
        <dbReference type="Pfam" id="PF13751"/>
    </source>
</evidence>